<keyword evidence="5" id="KW-1185">Reference proteome</keyword>
<organism evidence="4 5">
    <name type="scientific">Salix purpurea</name>
    <name type="common">Purple osier willow</name>
    <dbReference type="NCBI Taxonomy" id="77065"/>
    <lineage>
        <taxon>Eukaryota</taxon>
        <taxon>Viridiplantae</taxon>
        <taxon>Streptophyta</taxon>
        <taxon>Embryophyta</taxon>
        <taxon>Tracheophyta</taxon>
        <taxon>Spermatophyta</taxon>
        <taxon>Magnoliopsida</taxon>
        <taxon>eudicotyledons</taxon>
        <taxon>Gunneridae</taxon>
        <taxon>Pentapetalae</taxon>
        <taxon>rosids</taxon>
        <taxon>fabids</taxon>
        <taxon>Malpighiales</taxon>
        <taxon>Salicaceae</taxon>
        <taxon>Saliceae</taxon>
        <taxon>Salix</taxon>
    </lineage>
</organism>
<feature type="repeat" description="PPR" evidence="3">
    <location>
        <begin position="581"/>
        <end position="615"/>
    </location>
</feature>
<dbReference type="SUPFAM" id="SSF48452">
    <property type="entry name" value="TPR-like"/>
    <property type="match status" value="1"/>
</dbReference>
<comment type="caution">
    <text evidence="4">The sequence shown here is derived from an EMBL/GenBank/DDBJ whole genome shotgun (WGS) entry which is preliminary data.</text>
</comment>
<dbReference type="NCBIfam" id="TIGR00756">
    <property type="entry name" value="PPR"/>
    <property type="match status" value="11"/>
</dbReference>
<dbReference type="GO" id="GO:0005739">
    <property type="term" value="C:mitochondrion"/>
    <property type="evidence" value="ECO:0007669"/>
    <property type="project" value="TreeGrafter"/>
</dbReference>
<dbReference type="GO" id="GO:0006396">
    <property type="term" value="P:RNA processing"/>
    <property type="evidence" value="ECO:0007669"/>
    <property type="project" value="TreeGrafter"/>
</dbReference>
<accession>A0A9Q0Q2D7</accession>
<gene>
    <name evidence="4" type="ORF">OIU79_011901</name>
</gene>
<evidence type="ECO:0000313" key="5">
    <source>
        <dbReference type="Proteomes" id="UP001151532"/>
    </source>
</evidence>
<evidence type="ECO:0008006" key="6">
    <source>
        <dbReference type="Google" id="ProtNLM"/>
    </source>
</evidence>
<comment type="similarity">
    <text evidence="1">Belongs to the PPR family. P subfamily.</text>
</comment>
<dbReference type="PROSITE" id="PS51375">
    <property type="entry name" value="PPR"/>
    <property type="match status" value="8"/>
</dbReference>
<dbReference type="EMBL" id="JAPFFK010000017">
    <property type="protein sequence ID" value="KAJ6698481.1"/>
    <property type="molecule type" value="Genomic_DNA"/>
</dbReference>
<dbReference type="AlphaFoldDB" id="A0A9Q0Q2D7"/>
<sequence>MVQREIEPNLSLYKMLLNCLAKSGDVSAVQSVADDMIRVSQIPEHDVHVCVLKSYCEAGRIREALELIRELKNKETQLDYEFSETLVKGLCRANRIADALEIVEIMKRKDFVDGKSMKEFGHLPATSTYTELMQHLFRSNEYQKGRELYDEMLERGVEIDSVAVMAIVAGHVRQDHISEAWEVFETMEDKGIKPTQKSYSIFIKELCKVLRTDEIIKMYRICRLHSLNDEISRNDLSREEEIHVDSNCNEPVQGRMDWNSVKPLSKAYDEQDLREILRILSSLEDWPIIQDALEKCTIQFTPELVAETLRNCSMHGNAALHFFAWVGKQNGFCQTTETYNMAMKISGRGKDFKHMRGLFYEMRRKGFLIPPDTWAIMIMQYGRTGLTEIALKIFGEMKASGCNPNDSTYKYLIICLCGRKGRKVDEAIKIFQEMIRAGHVPDKELVEAYLCCLCEVGKLLEARKAIDSLCKAGFTVPASYSLYIRALCRAGMLEEALSLVDQVSTEKTTLDRYAHGSLVHGLLQKGRLEEALAKVDSMKQEGCEPTIVTYSALIRGYMDTENVIEAWNVFHSLKEKGLAPDFKTYSMFISCLCRAGKSEEAVQLLSDMMDNGIVPSNVNFRTVFFGLNREGKQSLAQTVLQKKWALTSKRKFS</sequence>
<keyword evidence="2" id="KW-0677">Repeat</keyword>
<dbReference type="PANTHER" id="PTHR47934:SF5">
    <property type="entry name" value="PENTACOTRIPEPTIDE-REPEAT REGION OF PRORP DOMAIN-CONTAINING PROTEIN"/>
    <property type="match status" value="1"/>
</dbReference>
<dbReference type="InterPro" id="IPR051114">
    <property type="entry name" value="Mito_RNA_Proc_CCM1"/>
</dbReference>
<dbReference type="GO" id="GO:0007005">
    <property type="term" value="P:mitochondrion organization"/>
    <property type="evidence" value="ECO:0007669"/>
    <property type="project" value="TreeGrafter"/>
</dbReference>
<feature type="repeat" description="PPR" evidence="3">
    <location>
        <begin position="511"/>
        <end position="545"/>
    </location>
</feature>
<feature type="repeat" description="PPR" evidence="3">
    <location>
        <begin position="125"/>
        <end position="159"/>
    </location>
</feature>
<feature type="repeat" description="PPR" evidence="3">
    <location>
        <begin position="405"/>
        <end position="441"/>
    </location>
</feature>
<feature type="repeat" description="PPR" evidence="3">
    <location>
        <begin position="370"/>
        <end position="404"/>
    </location>
</feature>
<dbReference type="Pfam" id="PF13041">
    <property type="entry name" value="PPR_2"/>
    <property type="match status" value="3"/>
</dbReference>
<feature type="repeat" description="PPR" evidence="3">
    <location>
        <begin position="44"/>
        <end position="78"/>
    </location>
</feature>
<reference evidence="4" key="1">
    <citation type="submission" date="2022-11" db="EMBL/GenBank/DDBJ databases">
        <authorList>
            <person name="Hyden B.L."/>
            <person name="Feng K."/>
            <person name="Yates T."/>
            <person name="Jawdy S."/>
            <person name="Smart L.B."/>
            <person name="Muchero W."/>
        </authorList>
    </citation>
    <scope>NUCLEOTIDE SEQUENCE</scope>
    <source>
        <tissue evidence="4">Shoot tip</tissue>
    </source>
</reference>
<dbReference type="InterPro" id="IPR002885">
    <property type="entry name" value="PPR_rpt"/>
</dbReference>
<dbReference type="PANTHER" id="PTHR47934">
    <property type="entry name" value="PENTATRICOPEPTIDE REPEAT-CONTAINING PROTEIN PET309, MITOCHONDRIAL"/>
    <property type="match status" value="1"/>
</dbReference>
<feature type="repeat" description="PPR" evidence="3">
    <location>
        <begin position="546"/>
        <end position="580"/>
    </location>
</feature>
<protein>
    <recommendedName>
        <fullName evidence="6">Pentatricopeptide repeat-containing protein</fullName>
    </recommendedName>
</protein>
<feature type="repeat" description="PPR" evidence="3">
    <location>
        <begin position="160"/>
        <end position="194"/>
    </location>
</feature>
<evidence type="ECO:0000313" key="4">
    <source>
        <dbReference type="EMBL" id="KAJ6698481.1"/>
    </source>
</evidence>
<reference evidence="4" key="2">
    <citation type="journal article" date="2023" name="Int. J. Mol. Sci.">
        <title>De Novo Assembly and Annotation of 11 Diverse Shrub Willow (Salix) Genomes Reveals Novel Gene Organization in Sex-Linked Regions.</title>
        <authorList>
            <person name="Hyden B."/>
            <person name="Feng K."/>
            <person name="Yates T.B."/>
            <person name="Jawdy S."/>
            <person name="Cereghino C."/>
            <person name="Smart L.B."/>
            <person name="Muchero W."/>
        </authorList>
    </citation>
    <scope>NUCLEOTIDE SEQUENCE</scope>
    <source>
        <tissue evidence="4">Shoot tip</tissue>
    </source>
</reference>
<dbReference type="Gene3D" id="1.25.40.10">
    <property type="entry name" value="Tetratricopeptide repeat domain"/>
    <property type="match status" value="4"/>
</dbReference>
<dbReference type="Proteomes" id="UP001151532">
    <property type="component" value="Chromosome 6"/>
</dbReference>
<dbReference type="InterPro" id="IPR011990">
    <property type="entry name" value="TPR-like_helical_dom_sf"/>
</dbReference>
<evidence type="ECO:0000256" key="2">
    <source>
        <dbReference type="ARBA" id="ARBA00022737"/>
    </source>
</evidence>
<evidence type="ECO:0000256" key="3">
    <source>
        <dbReference type="PROSITE-ProRule" id="PRU00708"/>
    </source>
</evidence>
<dbReference type="OrthoDB" id="185373at2759"/>
<name>A0A9Q0Q2D7_SALPP</name>
<dbReference type="GO" id="GO:0003729">
    <property type="term" value="F:mRNA binding"/>
    <property type="evidence" value="ECO:0007669"/>
    <property type="project" value="TreeGrafter"/>
</dbReference>
<proteinExistence type="inferred from homology"/>
<evidence type="ECO:0000256" key="1">
    <source>
        <dbReference type="ARBA" id="ARBA00007626"/>
    </source>
</evidence>
<dbReference type="Pfam" id="PF01535">
    <property type="entry name" value="PPR"/>
    <property type="match status" value="7"/>
</dbReference>